<evidence type="ECO:0000313" key="3">
    <source>
        <dbReference type="Proteomes" id="UP000693946"/>
    </source>
</evidence>
<name>A0AAV6QTV8_SOLSE</name>
<organism evidence="2 3">
    <name type="scientific">Solea senegalensis</name>
    <name type="common">Senegalese sole</name>
    <dbReference type="NCBI Taxonomy" id="28829"/>
    <lineage>
        <taxon>Eukaryota</taxon>
        <taxon>Metazoa</taxon>
        <taxon>Chordata</taxon>
        <taxon>Craniata</taxon>
        <taxon>Vertebrata</taxon>
        <taxon>Euteleostomi</taxon>
        <taxon>Actinopterygii</taxon>
        <taxon>Neopterygii</taxon>
        <taxon>Teleostei</taxon>
        <taxon>Neoteleostei</taxon>
        <taxon>Acanthomorphata</taxon>
        <taxon>Carangaria</taxon>
        <taxon>Pleuronectiformes</taxon>
        <taxon>Pleuronectoidei</taxon>
        <taxon>Soleidae</taxon>
        <taxon>Solea</taxon>
    </lineage>
</organism>
<feature type="compositionally biased region" description="Low complexity" evidence="1">
    <location>
        <begin position="328"/>
        <end position="341"/>
    </location>
</feature>
<feature type="region of interest" description="Disordered" evidence="1">
    <location>
        <begin position="174"/>
        <end position="231"/>
    </location>
</feature>
<feature type="compositionally biased region" description="Polar residues" evidence="1">
    <location>
        <begin position="281"/>
        <end position="303"/>
    </location>
</feature>
<feature type="compositionally biased region" description="Low complexity" evidence="1">
    <location>
        <begin position="177"/>
        <end position="186"/>
    </location>
</feature>
<sequence>MSHHLYDPFAADNQSATQGQYRLSSMQERDPRRLPSRLGPEPSFSSSGAASATPTNSGGMVPPLVAQSVSYRPEQSRTRVDEDLERSVDMHISRAREEARFLGHPDHPLAGHGSRFTSSQREEYQSSDTRTTSYPISSTSASQSHRHSDVGGSRSSMDWLSSFKRPTVDDSAKCYGSPVSSSYTSSGDGRFITPTERERDVQSIPGLGGYDYTATDKSAEPSDTSRPKYTSQTATDILSRFGLEKEDLEYLISYPEDQLTPTNLPFILRQIRVEKAKKSMTPVQSSSYPDPQPVRSSSGSSAVLQPPKVIDYGHTGKYVSGVLDDIGRTSGRSASSGGSDSMLLDTCEQRPSSSGQEPSKKGIAEIKISTLVSSRDNSSSVTSLSSSYNTVAPTSTEPRVQTSSVTSLSSSTQPNQTSLPGFHPFALPKKDTDRRVFTSESKPLPFKEPEAETRPKLPLPFPTLSSGNPGRCGLVLIDKTFNSGTKDASKTQGHESTVTKQMTKEQKQKMEQNQKHEKQKQEQNQKQEEKQKQEQKRKQEEKQKQEQKRKQEEKQKQEQKEAETGGEAEAGGEAETGAEAQI</sequence>
<reference evidence="2 3" key="1">
    <citation type="journal article" date="2021" name="Sci. Rep.">
        <title>Chromosome anchoring in Senegalese sole (Solea senegalensis) reveals sex-associated markers and genome rearrangements in flatfish.</title>
        <authorList>
            <person name="Guerrero-Cozar I."/>
            <person name="Gomez-Garrido J."/>
            <person name="Berbel C."/>
            <person name="Martinez-Blanch J.F."/>
            <person name="Alioto T."/>
            <person name="Claros M.G."/>
            <person name="Gagnaire P.A."/>
            <person name="Manchado M."/>
        </authorList>
    </citation>
    <scope>NUCLEOTIDE SEQUENCE [LARGE SCALE GENOMIC DNA]</scope>
    <source>
        <strain evidence="2">Sse05_10M</strain>
    </source>
</reference>
<dbReference type="AlphaFoldDB" id="A0AAV6QTV8"/>
<evidence type="ECO:0000313" key="2">
    <source>
        <dbReference type="EMBL" id="KAG7496475.1"/>
    </source>
</evidence>
<feature type="compositionally biased region" description="Low complexity" evidence="1">
    <location>
        <begin position="369"/>
        <end position="387"/>
    </location>
</feature>
<feature type="compositionally biased region" description="Basic and acidic residues" evidence="1">
    <location>
        <begin position="217"/>
        <end position="226"/>
    </location>
</feature>
<feature type="region of interest" description="Disordered" evidence="1">
    <location>
        <begin position="278"/>
        <end position="308"/>
    </location>
</feature>
<protein>
    <submittedName>
        <fullName evidence="2">Uncharacterized protein</fullName>
    </submittedName>
</protein>
<feature type="compositionally biased region" description="Polar residues" evidence="1">
    <location>
        <begin position="43"/>
        <end position="58"/>
    </location>
</feature>
<feature type="region of interest" description="Disordered" evidence="1">
    <location>
        <begin position="1"/>
        <end position="157"/>
    </location>
</feature>
<evidence type="ECO:0000256" key="1">
    <source>
        <dbReference type="SAM" id="MobiDB-lite"/>
    </source>
</evidence>
<feature type="compositionally biased region" description="Polar residues" evidence="1">
    <location>
        <begin position="388"/>
        <end position="401"/>
    </location>
</feature>
<feature type="compositionally biased region" description="Low complexity" evidence="1">
    <location>
        <begin position="402"/>
        <end position="412"/>
    </location>
</feature>
<feature type="region of interest" description="Disordered" evidence="1">
    <location>
        <begin position="324"/>
        <end position="582"/>
    </location>
</feature>
<feature type="compositionally biased region" description="Basic and acidic residues" evidence="1">
    <location>
        <begin position="428"/>
        <end position="437"/>
    </location>
</feature>
<feature type="compositionally biased region" description="Basic and acidic residues" evidence="1">
    <location>
        <begin position="74"/>
        <end position="109"/>
    </location>
</feature>
<comment type="caution">
    <text evidence="2">The sequence shown here is derived from an EMBL/GenBank/DDBJ whole genome shotgun (WGS) entry which is preliminary data.</text>
</comment>
<accession>A0AAV6QTV8</accession>
<dbReference type="Proteomes" id="UP000693946">
    <property type="component" value="Linkage Group LG3"/>
</dbReference>
<keyword evidence="3" id="KW-1185">Reference proteome</keyword>
<feature type="compositionally biased region" description="Polar residues" evidence="1">
    <location>
        <begin position="12"/>
        <end position="26"/>
    </location>
</feature>
<feature type="compositionally biased region" description="Basic and acidic residues" evidence="1">
    <location>
        <begin position="445"/>
        <end position="455"/>
    </location>
</feature>
<dbReference type="EMBL" id="JAGKHQ010000015">
    <property type="protein sequence ID" value="KAG7496475.1"/>
    <property type="molecule type" value="Genomic_DNA"/>
</dbReference>
<feature type="compositionally biased region" description="Low complexity" evidence="1">
    <location>
        <begin position="573"/>
        <end position="582"/>
    </location>
</feature>
<feature type="compositionally biased region" description="Basic and acidic residues" evidence="1">
    <location>
        <begin position="502"/>
        <end position="563"/>
    </location>
</feature>
<proteinExistence type="predicted"/>
<gene>
    <name evidence="2" type="ORF">JOB18_019831</name>
</gene>
<feature type="compositionally biased region" description="Polar residues" evidence="1">
    <location>
        <begin position="126"/>
        <end position="136"/>
    </location>
</feature>